<dbReference type="GO" id="GO:0003700">
    <property type="term" value="F:DNA-binding transcription factor activity"/>
    <property type="evidence" value="ECO:0007669"/>
    <property type="project" value="InterPro"/>
</dbReference>
<keyword evidence="3" id="KW-0804">Transcription</keyword>
<dbReference type="EMBL" id="PDJG01000001">
    <property type="protein sequence ID" value="PFG34082.1"/>
    <property type="molecule type" value="Genomic_DNA"/>
</dbReference>
<dbReference type="PANTHER" id="PTHR38445">
    <property type="entry name" value="HTH-TYPE TRANSCRIPTIONAL REPRESSOR YTRA"/>
    <property type="match status" value="1"/>
</dbReference>
<dbReference type="Pfam" id="PF00392">
    <property type="entry name" value="GntR"/>
    <property type="match status" value="1"/>
</dbReference>
<dbReference type="InterPro" id="IPR000524">
    <property type="entry name" value="Tscrpt_reg_HTH_GntR"/>
</dbReference>
<evidence type="ECO:0000256" key="3">
    <source>
        <dbReference type="ARBA" id="ARBA00023163"/>
    </source>
</evidence>
<sequence length="127" mass="13416">MLVPVPDLQIAIDVDSGVPPYEQVRVQIMDLVSAEQLRVGERLPPIRVLAADLGLAAGTVAHAYRDLETSGVVTTRRGAGTVVSHSAVANDVLLQQAARAFVDQVRAAGLPEQVVLDAVQAALRSED</sequence>
<keyword evidence="2" id="KW-0238">DNA-binding</keyword>
<evidence type="ECO:0000256" key="1">
    <source>
        <dbReference type="ARBA" id="ARBA00023015"/>
    </source>
</evidence>
<dbReference type="InterPro" id="IPR036390">
    <property type="entry name" value="WH_DNA-bd_sf"/>
</dbReference>
<accession>A0A2A9E773</accession>
<gene>
    <name evidence="5" type="ORF">ATL42_1982</name>
</gene>
<dbReference type="AlphaFoldDB" id="A0A2A9E773"/>
<evidence type="ECO:0000259" key="4">
    <source>
        <dbReference type="PROSITE" id="PS50949"/>
    </source>
</evidence>
<comment type="caution">
    <text evidence="5">The sequence shown here is derived from an EMBL/GenBank/DDBJ whole genome shotgun (WGS) entry which is preliminary data.</text>
</comment>
<dbReference type="PANTHER" id="PTHR38445:SF9">
    <property type="entry name" value="HTH-TYPE TRANSCRIPTIONAL REPRESSOR YTRA"/>
    <property type="match status" value="1"/>
</dbReference>
<dbReference type="OrthoDB" id="4307011at2"/>
<dbReference type="Proteomes" id="UP000225548">
    <property type="component" value="Unassembled WGS sequence"/>
</dbReference>
<evidence type="ECO:0000313" key="6">
    <source>
        <dbReference type="Proteomes" id="UP000225548"/>
    </source>
</evidence>
<keyword evidence="1" id="KW-0805">Transcription regulation</keyword>
<organism evidence="5 6">
    <name type="scientific">Sanguibacter antarcticus</name>
    <dbReference type="NCBI Taxonomy" id="372484"/>
    <lineage>
        <taxon>Bacteria</taxon>
        <taxon>Bacillati</taxon>
        <taxon>Actinomycetota</taxon>
        <taxon>Actinomycetes</taxon>
        <taxon>Micrococcales</taxon>
        <taxon>Sanguibacteraceae</taxon>
        <taxon>Sanguibacter</taxon>
    </lineage>
</organism>
<dbReference type="GO" id="GO:0003677">
    <property type="term" value="F:DNA binding"/>
    <property type="evidence" value="ECO:0007669"/>
    <property type="project" value="UniProtKB-KW"/>
</dbReference>
<keyword evidence="6" id="KW-1185">Reference proteome</keyword>
<dbReference type="Gene3D" id="1.10.10.10">
    <property type="entry name" value="Winged helix-like DNA-binding domain superfamily/Winged helix DNA-binding domain"/>
    <property type="match status" value="1"/>
</dbReference>
<dbReference type="SMART" id="SM00345">
    <property type="entry name" value="HTH_GNTR"/>
    <property type="match status" value="1"/>
</dbReference>
<name>A0A2A9E773_9MICO</name>
<dbReference type="PROSITE" id="PS50949">
    <property type="entry name" value="HTH_GNTR"/>
    <property type="match status" value="1"/>
</dbReference>
<dbReference type="RefSeq" id="WP_098455175.1">
    <property type="nucleotide sequence ID" value="NZ_PDJG01000001.1"/>
</dbReference>
<evidence type="ECO:0000313" key="5">
    <source>
        <dbReference type="EMBL" id="PFG34082.1"/>
    </source>
</evidence>
<reference evidence="5 6" key="1">
    <citation type="submission" date="2017-10" db="EMBL/GenBank/DDBJ databases">
        <title>Sequencing the genomes of 1000 actinobacteria strains.</title>
        <authorList>
            <person name="Klenk H.-P."/>
        </authorList>
    </citation>
    <scope>NUCLEOTIDE SEQUENCE [LARGE SCALE GENOMIC DNA]</scope>
    <source>
        <strain evidence="5 6">DSM 18966</strain>
    </source>
</reference>
<evidence type="ECO:0000256" key="2">
    <source>
        <dbReference type="ARBA" id="ARBA00023125"/>
    </source>
</evidence>
<protein>
    <submittedName>
        <fullName evidence="5">GntR family transcriptional regulator</fullName>
    </submittedName>
</protein>
<feature type="domain" description="HTH gntR-type" evidence="4">
    <location>
        <begin position="18"/>
        <end position="86"/>
    </location>
</feature>
<proteinExistence type="predicted"/>
<dbReference type="CDD" id="cd07377">
    <property type="entry name" value="WHTH_GntR"/>
    <property type="match status" value="1"/>
</dbReference>
<dbReference type="InterPro" id="IPR036388">
    <property type="entry name" value="WH-like_DNA-bd_sf"/>
</dbReference>
<dbReference type="SUPFAM" id="SSF46785">
    <property type="entry name" value="Winged helix' DNA-binding domain"/>
    <property type="match status" value="1"/>
</dbReference>